<gene>
    <name evidence="13" type="primary">obgE</name>
    <name evidence="9" type="synonym">obg</name>
    <name evidence="13" type="ORF">L0P57_12385</name>
</gene>
<dbReference type="PIRSF" id="PIRSF002401">
    <property type="entry name" value="GTP_bd_Obg/CgtA"/>
    <property type="match status" value="1"/>
</dbReference>
<dbReference type="EC" id="3.6.5.-" evidence="9"/>
<dbReference type="NCBIfam" id="NF008955">
    <property type="entry name" value="PRK12297.1"/>
    <property type="match status" value="1"/>
</dbReference>
<dbReference type="NCBIfam" id="TIGR03595">
    <property type="entry name" value="Obg_CgtA_exten"/>
    <property type="match status" value="1"/>
</dbReference>
<dbReference type="SUPFAM" id="SSF82051">
    <property type="entry name" value="Obg GTP-binding protein N-terminal domain"/>
    <property type="match status" value="1"/>
</dbReference>
<feature type="domain" description="OCT" evidence="11">
    <location>
        <begin position="341"/>
        <end position="423"/>
    </location>
</feature>
<keyword evidence="5 9" id="KW-0547">Nucleotide-binding</keyword>
<dbReference type="PROSITE" id="PS51881">
    <property type="entry name" value="OCT"/>
    <property type="match status" value="1"/>
</dbReference>
<proteinExistence type="inferred from homology"/>
<dbReference type="NCBIfam" id="TIGR02729">
    <property type="entry name" value="Obg_CgtA"/>
    <property type="match status" value="1"/>
</dbReference>
<comment type="function">
    <text evidence="9">An essential GTPase which binds GTP, GDP and possibly (p)ppGpp with moderate affinity, with high nucleotide exchange rates and a fairly low GTP hydrolysis rate. Plays a role in control of the cell cycle, stress response, ribosome biogenesis and in those bacteria that undergo differentiation, in morphogenesis control.</text>
</comment>
<feature type="binding site" evidence="9">
    <location>
        <position position="171"/>
    </location>
    <ligand>
        <name>Mg(2+)</name>
        <dbReference type="ChEBI" id="CHEBI:18420"/>
    </ligand>
</feature>
<evidence type="ECO:0000313" key="14">
    <source>
        <dbReference type="Proteomes" id="UP001298681"/>
    </source>
</evidence>
<dbReference type="InterPro" id="IPR015349">
    <property type="entry name" value="OCT_dom"/>
</dbReference>
<evidence type="ECO:0000259" key="11">
    <source>
        <dbReference type="PROSITE" id="PS51881"/>
    </source>
</evidence>
<dbReference type="NCBIfam" id="NF008954">
    <property type="entry name" value="PRK12296.1"/>
    <property type="match status" value="1"/>
</dbReference>
<dbReference type="CDD" id="cd01898">
    <property type="entry name" value="Obg"/>
    <property type="match status" value="1"/>
</dbReference>
<dbReference type="SUPFAM" id="SSF52540">
    <property type="entry name" value="P-loop containing nucleoside triphosphate hydrolases"/>
    <property type="match status" value="1"/>
</dbReference>
<dbReference type="Gene3D" id="3.30.300.350">
    <property type="entry name" value="GTP-binding protein OBG, C-terminal domain"/>
    <property type="match status" value="1"/>
</dbReference>
<evidence type="ECO:0000256" key="7">
    <source>
        <dbReference type="ARBA" id="ARBA00022842"/>
    </source>
</evidence>
<evidence type="ECO:0000256" key="5">
    <source>
        <dbReference type="ARBA" id="ARBA00022741"/>
    </source>
</evidence>
<keyword evidence="14" id="KW-1185">Reference proteome</keyword>
<feature type="binding site" evidence="9">
    <location>
        <position position="191"/>
    </location>
    <ligand>
        <name>Mg(2+)</name>
        <dbReference type="ChEBI" id="CHEBI:18420"/>
    </ligand>
</feature>
<keyword evidence="8 9" id="KW-0342">GTP-binding</keyword>
<dbReference type="PRINTS" id="PR00326">
    <property type="entry name" value="GTP1OBG"/>
</dbReference>
<dbReference type="InterPro" id="IPR014100">
    <property type="entry name" value="GTP-bd_Obg/CgtA"/>
</dbReference>
<keyword evidence="4 9" id="KW-0479">Metal-binding</keyword>
<dbReference type="PROSITE" id="PS51710">
    <property type="entry name" value="G_OBG"/>
    <property type="match status" value="1"/>
</dbReference>
<dbReference type="InterPro" id="IPR006169">
    <property type="entry name" value="GTP1_OBG_dom"/>
</dbReference>
<evidence type="ECO:0000259" key="12">
    <source>
        <dbReference type="PROSITE" id="PS51883"/>
    </source>
</evidence>
<protein>
    <recommendedName>
        <fullName evidence="9">GTPase Obg</fullName>
        <ecNumber evidence="9">3.6.5.-</ecNumber>
    </recommendedName>
    <alternativeName>
        <fullName evidence="9">GTP-binding protein Obg</fullName>
    </alternativeName>
</protein>
<evidence type="ECO:0000256" key="9">
    <source>
        <dbReference type="HAMAP-Rule" id="MF_01454"/>
    </source>
</evidence>
<dbReference type="PANTHER" id="PTHR11702">
    <property type="entry name" value="DEVELOPMENTALLY REGULATED GTP-BINDING PROTEIN-RELATED"/>
    <property type="match status" value="1"/>
</dbReference>
<dbReference type="RefSeq" id="WP_191362863.1">
    <property type="nucleotide sequence ID" value="NZ_JAKNHQ010000021.1"/>
</dbReference>
<dbReference type="NCBIfam" id="NF008956">
    <property type="entry name" value="PRK12299.1"/>
    <property type="match status" value="1"/>
</dbReference>
<dbReference type="InterPro" id="IPR027417">
    <property type="entry name" value="P-loop_NTPase"/>
</dbReference>
<feature type="binding site" evidence="9">
    <location>
        <begin position="211"/>
        <end position="214"/>
    </location>
    <ligand>
        <name>GTP</name>
        <dbReference type="ChEBI" id="CHEBI:37565"/>
    </ligand>
</feature>
<dbReference type="PROSITE" id="PS00905">
    <property type="entry name" value="GTP1_OBG"/>
    <property type="match status" value="1"/>
</dbReference>
<reference evidence="13 14" key="1">
    <citation type="submission" date="2022-01" db="EMBL/GenBank/DDBJ databases">
        <title>Collection of gut derived symbiotic bacterial strains cultured from healthy donors.</title>
        <authorList>
            <person name="Lin H."/>
            <person name="Kohout C."/>
            <person name="Waligurski E."/>
            <person name="Pamer E.G."/>
        </authorList>
    </citation>
    <scope>NUCLEOTIDE SEQUENCE [LARGE SCALE GENOMIC DNA]</scope>
    <source>
        <strain evidence="13 14">DFI.7.58</strain>
    </source>
</reference>
<comment type="similarity">
    <text evidence="2 9">Belongs to the TRAFAC class OBG-HflX-like GTPase superfamily. OBG GTPase family.</text>
</comment>
<evidence type="ECO:0000256" key="3">
    <source>
        <dbReference type="ARBA" id="ARBA00022490"/>
    </source>
</evidence>
<accession>A0ABS9MLL3</accession>
<comment type="caution">
    <text evidence="13">The sequence shown here is derived from an EMBL/GenBank/DDBJ whole genome shotgun (WGS) entry which is preliminary data.</text>
</comment>
<feature type="binding site" evidence="9">
    <location>
        <begin position="309"/>
        <end position="311"/>
    </location>
    <ligand>
        <name>GTP</name>
        <dbReference type="ChEBI" id="CHEBI:37565"/>
    </ligand>
</feature>
<sequence>MFIDHAKITVKAGKGGDGAVAFHREKYVASGGPDGGDGGKGGNVVFQVDDNLSTLADFRYKRKYVAPSGENGRGARCNGKSGKDLIVRVPRGTLVKEAETGRILADLSSDEPQVIAKGGRGGWGNIHFATPTRQTPRFAKPGTPGESFELILELKLLADVGLVGYPNVGKSTLVSVVSEAKPTIGNYHFTTITPVLGVVRLKDGRSFVMADIPGLIEGAGEGVGLGHQFLRHVDRCRLLVHIVDVAGSEGRDPKQDFEIINTELKKFNPELAERPMLVAGNKCDLATDEQIEDFKNYVESKGYEFFPIMAAIRYDVDPLLNRISELLSKLPPVKRYEPEPLPQKPVEDFEKNAVKITKQDNVYMVEGEWLLQVINSVNFDDYESLQYFQRVLIQTGVIDALRDAGIQEGDTVSIYEIEFDFVE</sequence>
<feature type="binding site" evidence="9">
    <location>
        <begin position="189"/>
        <end position="193"/>
    </location>
    <ligand>
        <name>GTP</name>
        <dbReference type="ChEBI" id="CHEBI:37565"/>
    </ligand>
</feature>
<comment type="subcellular location">
    <subcellularLocation>
        <location evidence="9">Cytoplasm</location>
    </subcellularLocation>
</comment>
<dbReference type="InterPro" id="IPR036726">
    <property type="entry name" value="GTP1_OBG_dom_sf"/>
</dbReference>
<dbReference type="InterPro" id="IPR036346">
    <property type="entry name" value="GTP-bd_prot_GTP1/OBG_C_sf"/>
</dbReference>
<evidence type="ECO:0000256" key="6">
    <source>
        <dbReference type="ARBA" id="ARBA00022801"/>
    </source>
</evidence>
<evidence type="ECO:0000259" key="10">
    <source>
        <dbReference type="PROSITE" id="PS51710"/>
    </source>
</evidence>
<dbReference type="PANTHER" id="PTHR11702:SF31">
    <property type="entry name" value="MITOCHONDRIAL RIBOSOME-ASSOCIATED GTPASE 2"/>
    <property type="match status" value="1"/>
</dbReference>
<dbReference type="Gene3D" id="2.70.210.12">
    <property type="entry name" value="GTP1/OBG domain"/>
    <property type="match status" value="1"/>
</dbReference>
<evidence type="ECO:0000256" key="2">
    <source>
        <dbReference type="ARBA" id="ARBA00007699"/>
    </source>
</evidence>
<dbReference type="InterPro" id="IPR006073">
    <property type="entry name" value="GTP-bd"/>
</dbReference>
<feature type="binding site" evidence="9">
    <location>
        <begin position="281"/>
        <end position="284"/>
    </location>
    <ligand>
        <name>GTP</name>
        <dbReference type="ChEBI" id="CHEBI:37565"/>
    </ligand>
</feature>
<dbReference type="Pfam" id="PF01018">
    <property type="entry name" value="GTP1_OBG"/>
    <property type="match status" value="1"/>
</dbReference>
<comment type="cofactor">
    <cofactor evidence="1 9">
        <name>Mg(2+)</name>
        <dbReference type="ChEBI" id="CHEBI:18420"/>
    </cofactor>
</comment>
<keyword evidence="3 9" id="KW-0963">Cytoplasm</keyword>
<feature type="domain" description="OBG-type G" evidence="10">
    <location>
        <begin position="158"/>
        <end position="328"/>
    </location>
</feature>
<dbReference type="Proteomes" id="UP001298681">
    <property type="component" value="Unassembled WGS sequence"/>
</dbReference>
<name>A0ABS9MLL3_9FIRM</name>
<keyword evidence="7 9" id="KW-0460">Magnesium</keyword>
<dbReference type="PROSITE" id="PS51883">
    <property type="entry name" value="OBG"/>
    <property type="match status" value="1"/>
</dbReference>
<keyword evidence="6 9" id="KW-0378">Hydrolase</keyword>
<dbReference type="Pfam" id="PF09269">
    <property type="entry name" value="DUF1967"/>
    <property type="match status" value="1"/>
</dbReference>
<feature type="domain" description="Obg" evidence="12">
    <location>
        <begin position="1"/>
        <end position="157"/>
    </location>
</feature>
<feature type="binding site" evidence="9">
    <location>
        <begin position="164"/>
        <end position="171"/>
    </location>
    <ligand>
        <name>GTP</name>
        <dbReference type="ChEBI" id="CHEBI:37565"/>
    </ligand>
</feature>
<evidence type="ECO:0000256" key="4">
    <source>
        <dbReference type="ARBA" id="ARBA00022723"/>
    </source>
</evidence>
<evidence type="ECO:0000256" key="8">
    <source>
        <dbReference type="ARBA" id="ARBA00023134"/>
    </source>
</evidence>
<organism evidence="13 14">
    <name type="scientific">Anaeromassilibacillus senegalensis</name>
    <dbReference type="NCBI Taxonomy" id="1673717"/>
    <lineage>
        <taxon>Bacteria</taxon>
        <taxon>Bacillati</taxon>
        <taxon>Bacillota</taxon>
        <taxon>Clostridia</taxon>
        <taxon>Eubacteriales</taxon>
        <taxon>Acutalibacteraceae</taxon>
        <taxon>Anaeromassilibacillus</taxon>
    </lineage>
</organism>
<dbReference type="InterPro" id="IPR031167">
    <property type="entry name" value="G_OBG"/>
</dbReference>
<dbReference type="Gene3D" id="3.40.50.300">
    <property type="entry name" value="P-loop containing nucleotide triphosphate hydrolases"/>
    <property type="match status" value="1"/>
</dbReference>
<evidence type="ECO:0000313" key="13">
    <source>
        <dbReference type="EMBL" id="MCG4611725.1"/>
    </source>
</evidence>
<dbReference type="SUPFAM" id="SSF102741">
    <property type="entry name" value="Obg GTP-binding protein C-terminal domain"/>
    <property type="match status" value="1"/>
</dbReference>
<dbReference type="InterPro" id="IPR045086">
    <property type="entry name" value="OBG_GTPase"/>
</dbReference>
<dbReference type="InterPro" id="IPR006074">
    <property type="entry name" value="GTP1-OBG_CS"/>
</dbReference>
<dbReference type="EMBL" id="JAKNHQ010000021">
    <property type="protein sequence ID" value="MCG4611725.1"/>
    <property type="molecule type" value="Genomic_DNA"/>
</dbReference>
<comment type="subunit">
    <text evidence="9">Monomer.</text>
</comment>
<dbReference type="HAMAP" id="MF_01454">
    <property type="entry name" value="GTPase_Obg"/>
    <property type="match status" value="1"/>
</dbReference>
<evidence type="ECO:0000256" key="1">
    <source>
        <dbReference type="ARBA" id="ARBA00001946"/>
    </source>
</evidence>
<dbReference type="Pfam" id="PF01926">
    <property type="entry name" value="MMR_HSR1"/>
    <property type="match status" value="1"/>
</dbReference>